<dbReference type="PANTHER" id="PTHR46607">
    <property type="entry name" value="SEC14 DOMAIN AND SPECTRIN REPEAT-CONTAINING PROTEIN 1"/>
    <property type="match status" value="1"/>
</dbReference>
<sequence>ATAWISQLRDATEHNLGDVGRNSEDVEGLQQEHEKLEATSRSTYDYGRQFLQASLVLRRTCRYELSPNYEMEEKLNNAWSDFSSVMAERGARLSVALMFHRSAEKV</sequence>
<comment type="caution">
    <text evidence="1">The sequence shown here is derived from an EMBL/GenBank/DDBJ whole genome shotgun (WGS) entry which is preliminary data.</text>
</comment>
<dbReference type="EMBL" id="CALNXK010000179">
    <property type="protein sequence ID" value="CAH3173175.1"/>
    <property type="molecule type" value="Genomic_DNA"/>
</dbReference>
<feature type="non-terminal residue" evidence="1">
    <location>
        <position position="106"/>
    </location>
</feature>
<organism evidence="1 2">
    <name type="scientific">Porites lobata</name>
    <dbReference type="NCBI Taxonomy" id="104759"/>
    <lineage>
        <taxon>Eukaryota</taxon>
        <taxon>Metazoa</taxon>
        <taxon>Cnidaria</taxon>
        <taxon>Anthozoa</taxon>
        <taxon>Hexacorallia</taxon>
        <taxon>Scleractinia</taxon>
        <taxon>Fungiina</taxon>
        <taxon>Poritidae</taxon>
        <taxon>Porites</taxon>
    </lineage>
</organism>
<feature type="non-terminal residue" evidence="1">
    <location>
        <position position="1"/>
    </location>
</feature>
<gene>
    <name evidence="1" type="ORF">PLOB_00014038</name>
</gene>
<protein>
    <submittedName>
        <fullName evidence="1">Uncharacterized protein</fullName>
    </submittedName>
</protein>
<accession>A0ABN8R540</accession>
<evidence type="ECO:0000313" key="2">
    <source>
        <dbReference type="Proteomes" id="UP001159405"/>
    </source>
</evidence>
<dbReference type="Gene3D" id="1.20.58.60">
    <property type="match status" value="1"/>
</dbReference>
<dbReference type="SUPFAM" id="SSF46966">
    <property type="entry name" value="Spectrin repeat"/>
    <property type="match status" value="1"/>
</dbReference>
<name>A0ABN8R540_9CNID</name>
<proteinExistence type="predicted"/>
<reference evidence="1 2" key="1">
    <citation type="submission" date="2022-05" db="EMBL/GenBank/DDBJ databases">
        <authorList>
            <consortium name="Genoscope - CEA"/>
            <person name="William W."/>
        </authorList>
    </citation>
    <scope>NUCLEOTIDE SEQUENCE [LARGE SCALE GENOMIC DNA]</scope>
</reference>
<dbReference type="Proteomes" id="UP001159405">
    <property type="component" value="Unassembled WGS sequence"/>
</dbReference>
<dbReference type="PANTHER" id="PTHR46607:SF1">
    <property type="entry name" value="SEC14 DOMAIN AND SPECTRIN REPEAT-CONTAINING PROTEIN 1"/>
    <property type="match status" value="1"/>
</dbReference>
<evidence type="ECO:0000313" key="1">
    <source>
        <dbReference type="EMBL" id="CAH3173175.1"/>
    </source>
</evidence>
<keyword evidence="2" id="KW-1185">Reference proteome</keyword>